<evidence type="ECO:0000313" key="2">
    <source>
        <dbReference type="Proteomes" id="UP000515847"/>
    </source>
</evidence>
<dbReference type="EMBL" id="CP045798">
    <property type="protein sequence ID" value="QNB45353.1"/>
    <property type="molecule type" value="Genomic_DNA"/>
</dbReference>
<proteinExistence type="predicted"/>
<name>A0A7G6DZU9_THEFR</name>
<dbReference type="AlphaFoldDB" id="A0A7G6DZU9"/>
<keyword evidence="2" id="KW-1185">Reference proteome</keyword>
<gene>
    <name evidence="1" type="ORF">BR63_02920</name>
</gene>
<evidence type="ECO:0000313" key="1">
    <source>
        <dbReference type="EMBL" id="QNB45353.1"/>
    </source>
</evidence>
<dbReference type="KEGG" id="tfr:BR63_02920"/>
<protein>
    <submittedName>
        <fullName evidence="1">Uncharacterized protein</fullName>
    </submittedName>
</protein>
<organism evidence="1 2">
    <name type="scientific">Thermanaerosceptrum fracticalcis</name>
    <dbReference type="NCBI Taxonomy" id="1712410"/>
    <lineage>
        <taxon>Bacteria</taxon>
        <taxon>Bacillati</taxon>
        <taxon>Bacillota</taxon>
        <taxon>Clostridia</taxon>
        <taxon>Eubacteriales</taxon>
        <taxon>Peptococcaceae</taxon>
        <taxon>Thermanaerosceptrum</taxon>
    </lineage>
</organism>
<sequence>MVKSIDISVTYKIGNTIIHIVGPQNLSEEEAHKRQREFDLAGWLAWNTLPVEERIKINQEYSENKKSL</sequence>
<dbReference type="RefSeq" id="WP_051966245.1">
    <property type="nucleotide sequence ID" value="NZ_CP045798.1"/>
</dbReference>
<dbReference type="Proteomes" id="UP000515847">
    <property type="component" value="Chromosome"/>
</dbReference>
<reference evidence="1 2" key="1">
    <citation type="journal article" date="2019" name="Front. Microbiol.">
        <title>Thermoanaerosceptrum fracticalcis gen. nov. sp. nov., a Novel Fumarate-Fermenting Microorganism From a Deep Fractured Carbonate Aquifer of the US Great Basin.</title>
        <authorList>
            <person name="Hamilton-Brehm S.D."/>
            <person name="Stewart L.E."/>
            <person name="Zavarin M."/>
            <person name="Caldwell M."/>
            <person name="Lawson P.A."/>
            <person name="Onstott T.C."/>
            <person name="Grzymski J."/>
            <person name="Neveux I."/>
            <person name="Lollar B.S."/>
            <person name="Russell C.E."/>
            <person name="Moser D.P."/>
        </authorList>
    </citation>
    <scope>NUCLEOTIDE SEQUENCE [LARGE SCALE GENOMIC DNA]</scope>
    <source>
        <strain evidence="1 2">DRI-13</strain>
    </source>
</reference>
<accession>A0A7G6DZU9</accession>